<dbReference type="SUPFAM" id="SSF50494">
    <property type="entry name" value="Trypsin-like serine proteases"/>
    <property type="match status" value="1"/>
</dbReference>
<comment type="caution">
    <text evidence="2">The sequence shown here is derived from an EMBL/GenBank/DDBJ whole genome shotgun (WGS) entry which is preliminary data.</text>
</comment>
<dbReference type="InterPro" id="IPR045450">
    <property type="entry name" value="VMAP_C"/>
</dbReference>
<evidence type="ECO:0000313" key="3">
    <source>
        <dbReference type="Proteomes" id="UP001499884"/>
    </source>
</evidence>
<dbReference type="InterPro" id="IPR009003">
    <property type="entry name" value="Peptidase_S1_PA"/>
</dbReference>
<evidence type="ECO:0000313" key="2">
    <source>
        <dbReference type="EMBL" id="GAA3742026.1"/>
    </source>
</evidence>
<organism evidence="2 3">
    <name type="scientific">Streptomyces tremellae</name>
    <dbReference type="NCBI Taxonomy" id="1124239"/>
    <lineage>
        <taxon>Bacteria</taxon>
        <taxon>Bacillati</taxon>
        <taxon>Actinomycetota</taxon>
        <taxon>Actinomycetes</taxon>
        <taxon>Kitasatosporales</taxon>
        <taxon>Streptomycetaceae</taxon>
        <taxon>Streptomyces</taxon>
    </lineage>
</organism>
<evidence type="ECO:0000259" key="1">
    <source>
        <dbReference type="Pfam" id="PF20028"/>
    </source>
</evidence>
<dbReference type="Gene3D" id="2.40.10.120">
    <property type="match status" value="1"/>
</dbReference>
<keyword evidence="3" id="KW-1185">Reference proteome</keyword>
<dbReference type="RefSeq" id="WP_345650103.1">
    <property type="nucleotide sequence ID" value="NZ_BAABEP010000033.1"/>
</dbReference>
<reference evidence="3" key="1">
    <citation type="journal article" date="2019" name="Int. J. Syst. Evol. Microbiol.">
        <title>The Global Catalogue of Microorganisms (GCM) 10K type strain sequencing project: providing services to taxonomists for standard genome sequencing and annotation.</title>
        <authorList>
            <consortium name="The Broad Institute Genomics Platform"/>
            <consortium name="The Broad Institute Genome Sequencing Center for Infectious Disease"/>
            <person name="Wu L."/>
            <person name="Ma J."/>
        </authorList>
    </citation>
    <scope>NUCLEOTIDE SEQUENCE [LARGE SCALE GENOMIC DNA]</scope>
    <source>
        <strain evidence="3">JCM 30846</strain>
    </source>
</reference>
<dbReference type="Pfam" id="PF20028">
    <property type="entry name" value="VMAP-C"/>
    <property type="match status" value="1"/>
</dbReference>
<proteinExistence type="predicted"/>
<name>A0ABP7FLE2_9ACTN</name>
<dbReference type="Pfam" id="PF13365">
    <property type="entry name" value="Trypsin_2"/>
    <property type="match status" value="1"/>
</dbReference>
<protein>
    <submittedName>
        <fullName evidence="2">Trypsin-like peptidase domain-containing protein</fullName>
    </submittedName>
</protein>
<accession>A0ABP7FLE2</accession>
<feature type="domain" description="vWA-MoxR associated protein C-terminal" evidence="1">
    <location>
        <begin position="442"/>
        <end position="677"/>
    </location>
</feature>
<sequence length="691" mass="74854">MTYGEGDGAYYAPDEPLAALASLVTAATVRIHRPGPGYDPHGPGSFLGSGFFVAPNWVLTCAHVGLMGERQGEVCQVTVVFADPDGGGERAVAGTLTAVLPEGETAPPEPGRRVPPPDLALIRLDTPTAHPCVYLAERVAKRFDGGKVLWAGWAEVDGALEIVVSARGRDLGTVGTQIRLGDDVLTEGMSGGPVVDPRRGQVIGVIKSRSIGSDGGTAVGVEQLRTLPSPAGLLRDEAHDTYHAVCHAHDRYHRDRHHHPGPEDSWTDVQARLEKGAGRVLGPAHRVELLGRLAELPPPVSTSSLLDLIGRAEGRRGGRGTQPVPAPRSWRDGLGELRETHGGPADLELVLRYCMSAVAAERPYVTAATAGAEEALYHWVRELARDRLTRSFRGELRQLWAESRERTDRAQRRALPVYGERPRPGERASVLLELEPRGWERDSYDWRVGVAHFNGEVDAIGDGTGTVLGELPGALAGPLAEAFRQCDEPDEPAVLQVALSQGELGLDVERWSVVPGMPPLGVQRPVVVRCLDPEPFDGATGEQARWDHLHTVGMRTEDVDCQDGDPVAVEGEERLASLAHETVPVLCHFGRRPGPEAAEGFARLARTGYRVLLLRRETETGPEALCADVHRKAARVVTEMRTAGHLPGKIHELRQGVWQKRTETYWSDQVALFYDDPRHPLPGPGLLLNAP</sequence>
<gene>
    <name evidence="2" type="ORF">GCM10023082_43650</name>
</gene>
<dbReference type="EMBL" id="BAABEP010000033">
    <property type="protein sequence ID" value="GAA3742026.1"/>
    <property type="molecule type" value="Genomic_DNA"/>
</dbReference>
<dbReference type="Proteomes" id="UP001499884">
    <property type="component" value="Unassembled WGS sequence"/>
</dbReference>